<accession>A0A6J2QIX1</accession>
<reference evidence="2" key="1">
    <citation type="submission" date="2025-08" db="UniProtKB">
        <authorList>
            <consortium name="RefSeq"/>
        </authorList>
    </citation>
    <scope>IDENTIFICATION</scope>
</reference>
<dbReference type="FunCoup" id="A0A6J2QIX1">
    <property type="interactions" value="10"/>
</dbReference>
<dbReference type="InParanoid" id="A0A6J2QIX1"/>
<organism evidence="1 2">
    <name type="scientific">Cottoperca gobio</name>
    <name type="common">Frogmouth</name>
    <name type="synonym">Aphritis gobio</name>
    <dbReference type="NCBI Taxonomy" id="56716"/>
    <lineage>
        <taxon>Eukaryota</taxon>
        <taxon>Metazoa</taxon>
        <taxon>Chordata</taxon>
        <taxon>Craniata</taxon>
        <taxon>Vertebrata</taxon>
        <taxon>Euteleostomi</taxon>
        <taxon>Actinopterygii</taxon>
        <taxon>Neopterygii</taxon>
        <taxon>Teleostei</taxon>
        <taxon>Neoteleostei</taxon>
        <taxon>Acanthomorphata</taxon>
        <taxon>Eupercaria</taxon>
        <taxon>Perciformes</taxon>
        <taxon>Notothenioidei</taxon>
        <taxon>Bovichtidae</taxon>
        <taxon>Cottoperca</taxon>
    </lineage>
</organism>
<dbReference type="AlphaFoldDB" id="A0A6J2QIX1"/>
<dbReference type="Proteomes" id="UP000504630">
    <property type="component" value="Chromosome 11"/>
</dbReference>
<dbReference type="RefSeq" id="XP_029298348.1">
    <property type="nucleotide sequence ID" value="XM_029442488.1"/>
</dbReference>
<dbReference type="GeneID" id="115015315"/>
<protein>
    <submittedName>
        <fullName evidence="2">Uncharacterized protein LOC115015315 isoform X1</fullName>
    </submittedName>
</protein>
<gene>
    <name evidence="2" type="primary">LOC115015315</name>
</gene>
<proteinExistence type="predicted"/>
<dbReference type="KEGG" id="cgob:115015315"/>
<evidence type="ECO:0000313" key="2">
    <source>
        <dbReference type="RefSeq" id="XP_029298348.1"/>
    </source>
</evidence>
<name>A0A6J2QIX1_COTGO</name>
<keyword evidence="1" id="KW-1185">Reference proteome</keyword>
<sequence>MQPVEAQTGVSPKSQLFGSLKVYLNNKNRLQPIIGLGSIIECVKAGTHNREVLYLCEVCVCRLSKADMRNHIMGSLHRYNYIKAWYPHLLSEWKEKSDLSKLAWPLMDMAKILEGKEGPGDIQWLDLEDAVYQTIATLRENDAVTLITIFRELQGKAESHSETPSVQLEHHSTQSQRVVLLSEDQQRQSKNSLETSAVPETKQTVAFVAEHTVLSENSCLDGYTGSNPLIGLFRVVECRSEDGRTYCFLCHCCRIRANEKDIIDHLTRSSHIVNYLMETHPEQVEVMMADINDNYKLLQSLARKVEQEEGRGELKVVNAPESLGIQLTGKSYHWCVKMLCNGWTCTNTQKQKIAVKGPNVNKTSDRGMPEKCAGLLSQWPKRMTAKRKMTNPVFKVSLPLSKGAMLLERSSFSVDSIPLSSAYSPSSDSDLPESPELQSEDCELDYDTGSFENTRAEQSSQLQQDVYSGDAEADQYMEAEGHGTVTPYLEVDEYFNDYEYVNHLEDITGTKYQKVYGGNYYNGQHGSQVRSSKRLYKE</sequence>
<dbReference type="OrthoDB" id="5877502at2759"/>
<evidence type="ECO:0000313" key="1">
    <source>
        <dbReference type="Proteomes" id="UP000504630"/>
    </source>
</evidence>